<evidence type="ECO:0000313" key="9">
    <source>
        <dbReference type="Proteomes" id="UP001372338"/>
    </source>
</evidence>
<sequence>MLLHRATGRRFKNLLPSNFKLLLGVPFPQNCHHQNMSDHYVLLQSGAELQSSIICLKRRSRINEKMKALQNLIPNSNKDSDNKSTKEKKKKGLGKLKHGETNSFIPLFREPSSLEKIFGDFEREQRILTVRPPTPPPEKPKTPPFVPPPPRVASPRASSPRPPSPRAASPRAPSPRPTSPKAASSRIVHHHKEVVNRPEPTLRNQHASATKIQAAFRGYMARRSFRALKGLVRLQVVVRGHNAKRQTVNAMKHMQLLVRV</sequence>
<evidence type="ECO:0000256" key="2">
    <source>
        <dbReference type="ARBA" id="ARBA00022860"/>
    </source>
</evidence>
<keyword evidence="4" id="KW-0804">Transcription</keyword>
<evidence type="ECO:0000256" key="3">
    <source>
        <dbReference type="ARBA" id="ARBA00023015"/>
    </source>
</evidence>
<comment type="similarity">
    <text evidence="6">Belongs to the IQD family.</text>
</comment>
<protein>
    <submittedName>
        <fullName evidence="8">Uncharacterized protein</fullName>
    </submittedName>
</protein>
<dbReference type="Gene3D" id="1.20.5.190">
    <property type="match status" value="1"/>
</dbReference>
<accession>A0AAN9EK41</accession>
<comment type="subcellular location">
    <subcellularLocation>
        <location evidence="1">Nucleus</location>
    </subcellularLocation>
</comment>
<dbReference type="GO" id="GO:0046983">
    <property type="term" value="F:protein dimerization activity"/>
    <property type="evidence" value="ECO:0007669"/>
    <property type="project" value="InterPro"/>
</dbReference>
<keyword evidence="5" id="KW-0539">Nucleus</keyword>
<reference evidence="8 9" key="1">
    <citation type="submission" date="2024-01" db="EMBL/GenBank/DDBJ databases">
        <title>The genomes of 5 underutilized Papilionoideae crops provide insights into root nodulation and disease resistanc.</title>
        <authorList>
            <person name="Yuan L."/>
        </authorList>
    </citation>
    <scope>NUCLEOTIDE SEQUENCE [LARGE SCALE GENOMIC DNA]</scope>
    <source>
        <strain evidence="8">ZHUSHIDOU_FW_LH</strain>
        <tissue evidence="8">Leaf</tissue>
    </source>
</reference>
<dbReference type="AlphaFoldDB" id="A0AAN9EK41"/>
<feature type="compositionally biased region" description="Basic residues" evidence="7">
    <location>
        <begin position="86"/>
        <end position="96"/>
    </location>
</feature>
<evidence type="ECO:0000256" key="1">
    <source>
        <dbReference type="ARBA" id="ARBA00004123"/>
    </source>
</evidence>
<dbReference type="Pfam" id="PF00612">
    <property type="entry name" value="IQ"/>
    <property type="match status" value="1"/>
</dbReference>
<comment type="caution">
    <text evidence="8">The sequence shown here is derived from an EMBL/GenBank/DDBJ whole genome shotgun (WGS) entry which is preliminary data.</text>
</comment>
<name>A0AAN9EK41_CROPI</name>
<dbReference type="PANTHER" id="PTHR32295">
    <property type="entry name" value="IQ-DOMAIN 5-RELATED"/>
    <property type="match status" value="1"/>
</dbReference>
<organism evidence="8 9">
    <name type="scientific">Crotalaria pallida</name>
    <name type="common">Smooth rattlebox</name>
    <name type="synonym">Crotalaria striata</name>
    <dbReference type="NCBI Taxonomy" id="3830"/>
    <lineage>
        <taxon>Eukaryota</taxon>
        <taxon>Viridiplantae</taxon>
        <taxon>Streptophyta</taxon>
        <taxon>Embryophyta</taxon>
        <taxon>Tracheophyta</taxon>
        <taxon>Spermatophyta</taxon>
        <taxon>Magnoliopsida</taxon>
        <taxon>eudicotyledons</taxon>
        <taxon>Gunneridae</taxon>
        <taxon>Pentapetalae</taxon>
        <taxon>rosids</taxon>
        <taxon>fabids</taxon>
        <taxon>Fabales</taxon>
        <taxon>Fabaceae</taxon>
        <taxon>Papilionoideae</taxon>
        <taxon>50 kb inversion clade</taxon>
        <taxon>genistoids sensu lato</taxon>
        <taxon>core genistoids</taxon>
        <taxon>Crotalarieae</taxon>
        <taxon>Crotalaria</taxon>
    </lineage>
</organism>
<dbReference type="InterPro" id="IPR000048">
    <property type="entry name" value="IQ_motif_EF-hand-BS"/>
</dbReference>
<evidence type="ECO:0000313" key="8">
    <source>
        <dbReference type="EMBL" id="KAK7258717.1"/>
    </source>
</evidence>
<dbReference type="Gene3D" id="4.10.280.10">
    <property type="entry name" value="Helix-loop-helix DNA-binding domain"/>
    <property type="match status" value="1"/>
</dbReference>
<feature type="region of interest" description="Disordered" evidence="7">
    <location>
        <begin position="72"/>
        <end position="98"/>
    </location>
</feature>
<evidence type="ECO:0000256" key="6">
    <source>
        <dbReference type="ARBA" id="ARBA00024341"/>
    </source>
</evidence>
<dbReference type="GO" id="GO:0005634">
    <property type="term" value="C:nucleus"/>
    <property type="evidence" value="ECO:0007669"/>
    <property type="project" value="UniProtKB-SubCell"/>
</dbReference>
<keyword evidence="3" id="KW-0805">Transcription regulation</keyword>
<evidence type="ECO:0000256" key="4">
    <source>
        <dbReference type="ARBA" id="ARBA00023163"/>
    </source>
</evidence>
<dbReference type="EMBL" id="JAYWIO010000005">
    <property type="protein sequence ID" value="KAK7258717.1"/>
    <property type="molecule type" value="Genomic_DNA"/>
</dbReference>
<dbReference type="PANTHER" id="PTHR32295:SF113">
    <property type="entry name" value="PROTEIN IQ-DOMAIN 14"/>
    <property type="match status" value="1"/>
</dbReference>
<evidence type="ECO:0000256" key="5">
    <source>
        <dbReference type="ARBA" id="ARBA00023242"/>
    </source>
</evidence>
<gene>
    <name evidence="8" type="ORF">RIF29_24299</name>
</gene>
<keyword evidence="2" id="KW-0112">Calmodulin-binding</keyword>
<feature type="compositionally biased region" description="Pro residues" evidence="7">
    <location>
        <begin position="132"/>
        <end position="152"/>
    </location>
</feature>
<dbReference type="Proteomes" id="UP001372338">
    <property type="component" value="Unassembled WGS sequence"/>
</dbReference>
<dbReference type="SMART" id="SM00015">
    <property type="entry name" value="IQ"/>
    <property type="match status" value="1"/>
</dbReference>
<dbReference type="InterPro" id="IPR036638">
    <property type="entry name" value="HLH_DNA-bd_sf"/>
</dbReference>
<dbReference type="CDD" id="cd23767">
    <property type="entry name" value="IQCD"/>
    <property type="match status" value="1"/>
</dbReference>
<proteinExistence type="inferred from homology"/>
<dbReference type="PROSITE" id="PS50096">
    <property type="entry name" value="IQ"/>
    <property type="match status" value="2"/>
</dbReference>
<keyword evidence="9" id="KW-1185">Reference proteome</keyword>
<evidence type="ECO:0000256" key="7">
    <source>
        <dbReference type="SAM" id="MobiDB-lite"/>
    </source>
</evidence>
<feature type="region of interest" description="Disordered" evidence="7">
    <location>
        <begin position="128"/>
        <end position="189"/>
    </location>
</feature>
<dbReference type="GO" id="GO:0005516">
    <property type="term" value="F:calmodulin binding"/>
    <property type="evidence" value="ECO:0007669"/>
    <property type="project" value="UniProtKB-KW"/>
</dbReference>